<dbReference type="InterPro" id="IPR036415">
    <property type="entry name" value="Lamin_tail_dom_sf"/>
</dbReference>
<evidence type="ECO:0000313" key="3">
    <source>
        <dbReference type="EMBL" id="WIF99447.1"/>
    </source>
</evidence>
<dbReference type="EMBL" id="CP126446">
    <property type="protein sequence ID" value="WIF99447.1"/>
    <property type="molecule type" value="Genomic_DNA"/>
</dbReference>
<dbReference type="Pfam" id="PF00932">
    <property type="entry name" value="LTD"/>
    <property type="match status" value="1"/>
</dbReference>
<dbReference type="SUPFAM" id="SSF74853">
    <property type="entry name" value="Lamin A/C globular tail domain"/>
    <property type="match status" value="1"/>
</dbReference>
<evidence type="ECO:0000256" key="1">
    <source>
        <dbReference type="SAM" id="SignalP"/>
    </source>
</evidence>
<organism evidence="3 4">
    <name type="scientific">Pontibacillus chungwhensis</name>
    <dbReference type="NCBI Taxonomy" id="265426"/>
    <lineage>
        <taxon>Bacteria</taxon>
        <taxon>Bacillati</taxon>
        <taxon>Bacillota</taxon>
        <taxon>Bacilli</taxon>
        <taxon>Bacillales</taxon>
        <taxon>Bacillaceae</taxon>
        <taxon>Pontibacillus</taxon>
    </lineage>
</organism>
<feature type="domain" description="LTD" evidence="2">
    <location>
        <begin position="21"/>
        <end position="141"/>
    </location>
</feature>
<dbReference type="PANTHER" id="PTHR42834">
    <property type="entry name" value="ENDONUCLEASE/EXONUCLEASE/PHOSPHATASE FAMILY PROTEIN (AFU_ORTHOLOGUE AFUA_3G09210)"/>
    <property type="match status" value="1"/>
</dbReference>
<accession>A0ABY8V2G1</accession>
<dbReference type="PANTHER" id="PTHR42834:SF1">
    <property type="entry name" value="ENDONUCLEASE_EXONUCLEASE_PHOSPHATASE FAMILY PROTEIN (AFU_ORTHOLOGUE AFUA_3G09210)"/>
    <property type="match status" value="1"/>
</dbReference>
<sequence>MKRKKLAPIMTATVLLGSVFASVPQQIVSAEEVHTEDLLISEYLNGDGNAKAIELFNGTGSDVDLGDYSLEIYKDGSEVATDVIPLDDTLEDGRAAAIANPSDGEVARNALYTSEVLTHDGNDTFVLKHGDEVVDSFGQIGNEQGWDTKHVYRDRTILKGDTDPTDAFDLSAEWVPYWYNYYDNLGRHHVIAEDAPAEDTIEQAREEGYYNLVTIEGVITTTNGMTFIQDKTGGILLEGQLGGYDVSVGDYVRVEGRIDSYGYPNIYNYTSSIESKDNPLPEPAAIYNFDKLSPSLAGERVHLYNLTVGEKDEYDRTILNDASGSTIPVNGDSALPELEAGERVDVTAIYRNNGDYQTLYIDKAEDVERHLFIHDVQGEEMTSPYEGKEVEAISGIVTYLDGKGFYMEGEKDRNEITSEGLYVESSVNVSVGDQVYVNGTVQESKVERVQMKRTQTMTQIGNSDVKIVSQDNPLPEALQFGKDTMGKEELEELAMDDMNGLMRQLESVEGMRVSIGNAKVVILPSEMYTK</sequence>
<dbReference type="RefSeq" id="WP_231415714.1">
    <property type="nucleotide sequence ID" value="NZ_CP126446.1"/>
</dbReference>
<dbReference type="Proteomes" id="UP001236652">
    <property type="component" value="Chromosome"/>
</dbReference>
<gene>
    <name evidence="3" type="ORF">QNI29_07260</name>
</gene>
<reference evidence="3 4" key="1">
    <citation type="submission" date="2023-05" db="EMBL/GenBank/DDBJ databases">
        <title>Comparative genomics reveals the evidence of polycyclic aromatic hydrocarbons degradation in moderately halophilic genus Pontibacillus.</title>
        <authorList>
            <person name="Yang H."/>
            <person name="Qian Z."/>
        </authorList>
    </citation>
    <scope>NUCLEOTIDE SEQUENCE [LARGE SCALE GENOMIC DNA]</scope>
    <source>
        <strain evidence="4">HN14</strain>
    </source>
</reference>
<dbReference type="InterPro" id="IPR043724">
    <property type="entry name" value="DUF5666"/>
</dbReference>
<dbReference type="PROSITE" id="PS51841">
    <property type="entry name" value="LTD"/>
    <property type="match status" value="1"/>
</dbReference>
<dbReference type="Pfam" id="PF18914">
    <property type="entry name" value="DUF5666"/>
    <property type="match status" value="1"/>
</dbReference>
<evidence type="ECO:0000313" key="4">
    <source>
        <dbReference type="Proteomes" id="UP001236652"/>
    </source>
</evidence>
<feature type="signal peptide" evidence="1">
    <location>
        <begin position="1"/>
        <end position="21"/>
    </location>
</feature>
<evidence type="ECO:0000259" key="2">
    <source>
        <dbReference type="PROSITE" id="PS51841"/>
    </source>
</evidence>
<keyword evidence="1" id="KW-0732">Signal</keyword>
<protein>
    <submittedName>
        <fullName evidence="3">Lamin tail domain-containing protein</fullName>
    </submittedName>
</protein>
<keyword evidence="4" id="KW-1185">Reference proteome</keyword>
<feature type="chain" id="PRO_5045190584" evidence="1">
    <location>
        <begin position="22"/>
        <end position="530"/>
    </location>
</feature>
<name>A0ABY8V2G1_9BACI</name>
<dbReference type="InterPro" id="IPR001322">
    <property type="entry name" value="Lamin_tail_dom"/>
</dbReference>
<dbReference type="CDD" id="cd04486">
    <property type="entry name" value="YhcR_OBF_like"/>
    <property type="match status" value="1"/>
</dbReference>
<proteinExistence type="predicted"/>